<evidence type="ECO:0000256" key="1">
    <source>
        <dbReference type="ARBA" id="ARBA00025771"/>
    </source>
</evidence>
<protein>
    <recommendedName>
        <fullName evidence="2">CSN12-like protein</fullName>
    </recommendedName>
</protein>
<dbReference type="Gene3D" id="1.10.10.10">
    <property type="entry name" value="Winged helix-like DNA-binding domain superfamily/Winged helix DNA-binding domain"/>
    <property type="match status" value="1"/>
</dbReference>
<feature type="domain" description="PCI" evidence="3">
    <location>
        <begin position="220"/>
        <end position="398"/>
    </location>
</feature>
<reference evidence="4 5" key="1">
    <citation type="submission" date="2024-08" db="EMBL/GenBank/DDBJ databases">
        <authorList>
            <person name="Cucini C."/>
            <person name="Frati F."/>
        </authorList>
    </citation>
    <scope>NUCLEOTIDE SEQUENCE [LARGE SCALE GENOMIC DNA]</scope>
</reference>
<evidence type="ECO:0000313" key="5">
    <source>
        <dbReference type="Proteomes" id="UP001642540"/>
    </source>
</evidence>
<name>A0ABP1QXF6_9HEXA</name>
<dbReference type="InterPro" id="IPR045114">
    <property type="entry name" value="Csn12-like"/>
</dbReference>
<dbReference type="InterPro" id="IPR036388">
    <property type="entry name" value="WH-like_DNA-bd_sf"/>
</dbReference>
<evidence type="ECO:0000259" key="3">
    <source>
        <dbReference type="PROSITE" id="PS50250"/>
    </source>
</evidence>
<dbReference type="PROSITE" id="PS50250">
    <property type="entry name" value="PCI"/>
    <property type="match status" value="1"/>
</dbReference>
<evidence type="ECO:0000313" key="4">
    <source>
        <dbReference type="EMBL" id="CAL8113820.1"/>
    </source>
</evidence>
<dbReference type="SMART" id="SM00753">
    <property type="entry name" value="PAM"/>
    <property type="match status" value="1"/>
</dbReference>
<dbReference type="Proteomes" id="UP001642540">
    <property type="component" value="Unassembled WGS sequence"/>
</dbReference>
<dbReference type="Pfam" id="PF01399">
    <property type="entry name" value="PCI"/>
    <property type="match status" value="1"/>
</dbReference>
<dbReference type="PANTHER" id="PTHR12732:SF0">
    <property type="entry name" value="PCI DOMAIN-CONTAINING PROTEIN 2"/>
    <property type="match status" value="1"/>
</dbReference>
<sequence>MANMTLNSYVYQVQRAWEDCDGDRVGELVSIRNAHSHSTRLLSSIYEYDDTEQLTTHYGFNWPLNELVTYHLRVLTILSTPPRSYTTALSVQCQFAQSFCKVLQSQTHENWGLKVMEQLCRDLRTIALNVQKYEPMVTTDDHAPNGMEKAADVIMGLFRVCAADTRTQEGETKRWGMLSLVNHLFIIYFRINRLHLCKPLIRAIEQQTSLKDRFPREQLVTYKYYVGKKAMFDSEFRVAEECFEYALKHSGSIKNKRKILTYLIPVKMFLGILPTSECLIKYNLQQFEEVAESLKEGNIKRFSNSLKASEQAFIQDGVYLILEKLQMLLYRNLFKKVWLISGTHQVPISTLECALKWSGYNCTQDETHCIVANLIYSGQIRGYVSHQHQVLVVAKTNAFPVVGATSNTND</sequence>
<dbReference type="PANTHER" id="PTHR12732">
    <property type="entry name" value="UNCHARACTERIZED PROTEASOME COMPONENT REGION PCI-CONTAINING"/>
    <property type="match status" value="1"/>
</dbReference>
<proteinExistence type="inferred from homology"/>
<gene>
    <name evidence="4" type="ORF">ODALV1_LOCUS16187</name>
</gene>
<dbReference type="InterPro" id="IPR000717">
    <property type="entry name" value="PCI_dom"/>
</dbReference>
<dbReference type="EMBL" id="CAXLJM020000049">
    <property type="protein sequence ID" value="CAL8113820.1"/>
    <property type="molecule type" value="Genomic_DNA"/>
</dbReference>
<keyword evidence="5" id="KW-1185">Reference proteome</keyword>
<comment type="similarity">
    <text evidence="1">Belongs to the CSN12 family.</text>
</comment>
<organism evidence="4 5">
    <name type="scientific">Orchesella dallaii</name>
    <dbReference type="NCBI Taxonomy" id="48710"/>
    <lineage>
        <taxon>Eukaryota</taxon>
        <taxon>Metazoa</taxon>
        <taxon>Ecdysozoa</taxon>
        <taxon>Arthropoda</taxon>
        <taxon>Hexapoda</taxon>
        <taxon>Collembola</taxon>
        <taxon>Entomobryomorpha</taxon>
        <taxon>Entomobryoidea</taxon>
        <taxon>Orchesellidae</taxon>
        <taxon>Orchesellinae</taxon>
        <taxon>Orchesella</taxon>
    </lineage>
</organism>
<comment type="caution">
    <text evidence="4">The sequence shown here is derived from an EMBL/GenBank/DDBJ whole genome shotgun (WGS) entry which is preliminary data.</text>
</comment>
<accession>A0ABP1QXF6</accession>
<evidence type="ECO:0000256" key="2">
    <source>
        <dbReference type="ARBA" id="ARBA00033214"/>
    </source>
</evidence>